<dbReference type="GO" id="GO:0006564">
    <property type="term" value="P:L-serine biosynthetic process"/>
    <property type="evidence" value="ECO:0007669"/>
    <property type="project" value="UniProtKB-KW"/>
</dbReference>
<dbReference type="GO" id="GO:0005737">
    <property type="term" value="C:cytoplasm"/>
    <property type="evidence" value="ECO:0007669"/>
    <property type="project" value="TreeGrafter"/>
</dbReference>
<accession>A0A1S1V5L8</accession>
<evidence type="ECO:0000313" key="13">
    <source>
        <dbReference type="Proteomes" id="UP000180254"/>
    </source>
</evidence>
<proteinExistence type="inferred from homology"/>
<dbReference type="GO" id="GO:0000287">
    <property type="term" value="F:magnesium ion binding"/>
    <property type="evidence" value="ECO:0007669"/>
    <property type="project" value="TreeGrafter"/>
</dbReference>
<keyword evidence="13" id="KW-1185">Reference proteome</keyword>
<dbReference type="Proteomes" id="UP000180254">
    <property type="component" value="Unassembled WGS sequence"/>
</dbReference>
<comment type="catalytic activity">
    <reaction evidence="10">
        <text>O-phospho-L-serine + H2O = L-serine + phosphate</text>
        <dbReference type="Rhea" id="RHEA:21208"/>
        <dbReference type="ChEBI" id="CHEBI:15377"/>
        <dbReference type="ChEBI" id="CHEBI:33384"/>
        <dbReference type="ChEBI" id="CHEBI:43474"/>
        <dbReference type="ChEBI" id="CHEBI:57524"/>
        <dbReference type="EC" id="3.1.3.3"/>
    </reaction>
</comment>
<dbReference type="SUPFAM" id="SSF56784">
    <property type="entry name" value="HAD-like"/>
    <property type="match status" value="1"/>
</dbReference>
<evidence type="ECO:0000256" key="6">
    <source>
        <dbReference type="ARBA" id="ARBA00022723"/>
    </source>
</evidence>
<dbReference type="RefSeq" id="WP_071063824.1">
    <property type="nucleotide sequence ID" value="NZ_MKIE01000007.1"/>
</dbReference>
<dbReference type="STRING" id="39480.EUAN_18170"/>
<keyword evidence="6" id="KW-0479">Metal-binding</keyword>
<gene>
    <name evidence="12" type="ORF">EUAN_18170</name>
</gene>
<reference evidence="12 13" key="1">
    <citation type="submission" date="2016-09" db="EMBL/GenBank/DDBJ databases">
        <title>Genome sequence of Eubacterium angustum.</title>
        <authorList>
            <person name="Poehlein A."/>
            <person name="Daniel R."/>
        </authorList>
    </citation>
    <scope>NUCLEOTIDE SEQUENCE [LARGE SCALE GENOMIC DNA]</scope>
    <source>
        <strain evidence="12 13">DSM 1989</strain>
    </source>
</reference>
<dbReference type="PANTHER" id="PTHR43344:SF2">
    <property type="entry name" value="PHOSPHOSERINE PHOSPHATASE"/>
    <property type="match status" value="1"/>
</dbReference>
<comment type="pathway">
    <text evidence="2">Amino-acid biosynthesis; L-serine biosynthesis; L-serine from 3-phospho-D-glycerate: step 3/3.</text>
</comment>
<dbReference type="InterPro" id="IPR050582">
    <property type="entry name" value="HAD-like_SerB"/>
</dbReference>
<dbReference type="InterPro" id="IPR006385">
    <property type="entry name" value="HAD_hydro_SerB1"/>
</dbReference>
<dbReference type="PANTHER" id="PTHR43344">
    <property type="entry name" value="PHOSPHOSERINE PHOSPHATASE"/>
    <property type="match status" value="1"/>
</dbReference>
<comment type="catalytic activity">
    <reaction evidence="11">
        <text>O-phospho-D-serine + H2O = D-serine + phosphate</text>
        <dbReference type="Rhea" id="RHEA:24873"/>
        <dbReference type="ChEBI" id="CHEBI:15377"/>
        <dbReference type="ChEBI" id="CHEBI:35247"/>
        <dbReference type="ChEBI" id="CHEBI:43474"/>
        <dbReference type="ChEBI" id="CHEBI:58680"/>
        <dbReference type="EC" id="3.1.3.3"/>
    </reaction>
</comment>
<evidence type="ECO:0000256" key="5">
    <source>
        <dbReference type="ARBA" id="ARBA00022605"/>
    </source>
</evidence>
<evidence type="ECO:0000256" key="10">
    <source>
        <dbReference type="ARBA" id="ARBA00048138"/>
    </source>
</evidence>
<evidence type="ECO:0000256" key="1">
    <source>
        <dbReference type="ARBA" id="ARBA00001946"/>
    </source>
</evidence>
<dbReference type="EC" id="3.1.3.3" evidence="4"/>
<comment type="caution">
    <text evidence="12">The sequence shown here is derived from an EMBL/GenBank/DDBJ whole genome shotgun (WGS) entry which is preliminary data.</text>
</comment>
<keyword evidence="9" id="KW-0718">Serine biosynthesis</keyword>
<keyword evidence="8" id="KW-0460">Magnesium</keyword>
<evidence type="ECO:0000256" key="9">
    <source>
        <dbReference type="ARBA" id="ARBA00023299"/>
    </source>
</evidence>
<protein>
    <recommendedName>
        <fullName evidence="4">phosphoserine phosphatase</fullName>
        <ecNumber evidence="4">3.1.3.3</ecNumber>
    </recommendedName>
</protein>
<dbReference type="NCBIfam" id="TIGR01488">
    <property type="entry name" value="HAD-SF-IB"/>
    <property type="match status" value="1"/>
</dbReference>
<evidence type="ECO:0000256" key="8">
    <source>
        <dbReference type="ARBA" id="ARBA00022842"/>
    </source>
</evidence>
<evidence type="ECO:0000256" key="7">
    <source>
        <dbReference type="ARBA" id="ARBA00022801"/>
    </source>
</evidence>
<dbReference type="GO" id="GO:0036424">
    <property type="term" value="F:L-phosphoserine phosphatase activity"/>
    <property type="evidence" value="ECO:0007669"/>
    <property type="project" value="TreeGrafter"/>
</dbReference>
<organism evidence="12 13">
    <name type="scientific">Andreesenia angusta</name>
    <dbReference type="NCBI Taxonomy" id="39480"/>
    <lineage>
        <taxon>Bacteria</taxon>
        <taxon>Bacillati</taxon>
        <taxon>Bacillota</taxon>
        <taxon>Tissierellia</taxon>
        <taxon>Tissierellales</taxon>
        <taxon>Gottschalkiaceae</taxon>
        <taxon>Andreesenia</taxon>
    </lineage>
</organism>
<keyword evidence="7 12" id="KW-0378">Hydrolase</keyword>
<dbReference type="NCBIfam" id="TIGR01490">
    <property type="entry name" value="HAD-SF-IB-hyp1"/>
    <property type="match status" value="1"/>
</dbReference>
<dbReference type="AlphaFoldDB" id="A0A1S1V5L8"/>
<evidence type="ECO:0000256" key="4">
    <source>
        <dbReference type="ARBA" id="ARBA00012640"/>
    </source>
</evidence>
<dbReference type="CDD" id="cd02612">
    <property type="entry name" value="HAD_PGPPase"/>
    <property type="match status" value="1"/>
</dbReference>
<comment type="similarity">
    <text evidence="3">Belongs to the HAD-like hydrolase superfamily. SerB family.</text>
</comment>
<dbReference type="InterPro" id="IPR023214">
    <property type="entry name" value="HAD_sf"/>
</dbReference>
<comment type="cofactor">
    <cofactor evidence="1">
        <name>Mg(2+)</name>
        <dbReference type="ChEBI" id="CHEBI:18420"/>
    </cofactor>
</comment>
<dbReference type="EMBL" id="MKIE01000007">
    <property type="protein sequence ID" value="OHW61814.1"/>
    <property type="molecule type" value="Genomic_DNA"/>
</dbReference>
<dbReference type="InterPro" id="IPR036412">
    <property type="entry name" value="HAD-like_sf"/>
</dbReference>
<keyword evidence="5" id="KW-0028">Amino-acid biosynthesis</keyword>
<evidence type="ECO:0000256" key="3">
    <source>
        <dbReference type="ARBA" id="ARBA00009184"/>
    </source>
</evidence>
<evidence type="ECO:0000313" key="12">
    <source>
        <dbReference type="EMBL" id="OHW61814.1"/>
    </source>
</evidence>
<evidence type="ECO:0000256" key="11">
    <source>
        <dbReference type="ARBA" id="ARBA00048523"/>
    </source>
</evidence>
<name>A0A1S1V5L8_9FIRM</name>
<dbReference type="Pfam" id="PF12710">
    <property type="entry name" value="HAD"/>
    <property type="match status" value="1"/>
</dbReference>
<dbReference type="Gene3D" id="3.40.50.1000">
    <property type="entry name" value="HAD superfamily/HAD-like"/>
    <property type="match status" value="1"/>
</dbReference>
<evidence type="ECO:0000256" key="2">
    <source>
        <dbReference type="ARBA" id="ARBA00005135"/>
    </source>
</evidence>
<sequence>MEKNTAAFFDIDGTIYRNSLMIEHFKKLIKYEMVDPAVWYGKVKHSFNEWERRLLDFDIYLGELVEIYVKQLQGINKSYIEFIANQVINLNGDKIYKYSRDRIQHHKERGDLVFFISGSPDFLVSKMAEKYDITEYRASIYEVDEANNFTGELQGMWDSKNKLRSVKELIEKYNLDLGNCYAYGDTAGDYSMLKMVGKPIVINPNRELFMMIRKDPELSDKIRIIIERKDMIYKLSPYIEII</sequence>